<dbReference type="Gene3D" id="1.20.1250.20">
    <property type="entry name" value="MFS general substrate transporter like domains"/>
    <property type="match status" value="1"/>
</dbReference>
<reference evidence="8" key="1">
    <citation type="submission" date="2023-06" db="EMBL/GenBank/DDBJ databases">
        <title>Genome-scale phylogeny and comparative genomics of the fungal order Sordariales.</title>
        <authorList>
            <consortium name="Lawrence Berkeley National Laboratory"/>
            <person name="Hensen N."/>
            <person name="Bonometti L."/>
            <person name="Westerberg I."/>
            <person name="Brannstrom I.O."/>
            <person name="Guillou S."/>
            <person name="Cros-Aarteil S."/>
            <person name="Calhoun S."/>
            <person name="Haridas S."/>
            <person name="Kuo A."/>
            <person name="Mondo S."/>
            <person name="Pangilinan J."/>
            <person name="Riley R."/>
            <person name="Labutti K."/>
            <person name="Andreopoulos B."/>
            <person name="Lipzen A."/>
            <person name="Chen C."/>
            <person name="Yanf M."/>
            <person name="Daum C."/>
            <person name="Ng V."/>
            <person name="Clum A."/>
            <person name="Steindorff A."/>
            <person name="Ohm R."/>
            <person name="Martin F."/>
            <person name="Silar P."/>
            <person name="Natvig D."/>
            <person name="Lalanne C."/>
            <person name="Gautier V."/>
            <person name="Ament-Velasquez S.L."/>
            <person name="Kruys A."/>
            <person name="Hutchinson M.I."/>
            <person name="Powell A.J."/>
            <person name="Barry K."/>
            <person name="Miller A.N."/>
            <person name="Grigoriev I.V."/>
            <person name="Debuchy R."/>
            <person name="Gladieux P."/>
            <person name="Thoren M.H."/>
            <person name="Johannesson H."/>
        </authorList>
    </citation>
    <scope>NUCLEOTIDE SEQUENCE</scope>
    <source>
        <strain evidence="8">8032-3</strain>
    </source>
</reference>
<dbReference type="EMBL" id="MU839020">
    <property type="protein sequence ID" value="KAK1764534.1"/>
    <property type="molecule type" value="Genomic_DNA"/>
</dbReference>
<dbReference type="SUPFAM" id="SSF103473">
    <property type="entry name" value="MFS general substrate transporter"/>
    <property type="match status" value="1"/>
</dbReference>
<dbReference type="InterPro" id="IPR020846">
    <property type="entry name" value="MFS_dom"/>
</dbReference>
<dbReference type="GO" id="GO:0022857">
    <property type="term" value="F:transmembrane transporter activity"/>
    <property type="evidence" value="ECO:0007669"/>
    <property type="project" value="InterPro"/>
</dbReference>
<dbReference type="PANTHER" id="PTHR23501:SF109">
    <property type="entry name" value="MAJOR FACILITATOR SUPERFAMILY (MFS) PROFILE DOMAIN-CONTAINING PROTEIN-RELATED"/>
    <property type="match status" value="1"/>
</dbReference>
<evidence type="ECO:0000256" key="4">
    <source>
        <dbReference type="ARBA" id="ARBA00022989"/>
    </source>
</evidence>
<evidence type="ECO:0000256" key="5">
    <source>
        <dbReference type="ARBA" id="ARBA00023136"/>
    </source>
</evidence>
<feature type="transmembrane region" description="Helical" evidence="6">
    <location>
        <begin position="62"/>
        <end position="82"/>
    </location>
</feature>
<dbReference type="InterPro" id="IPR010573">
    <property type="entry name" value="MFS_Str1/Tri12-like"/>
</dbReference>
<feature type="transmembrane region" description="Helical" evidence="6">
    <location>
        <begin position="426"/>
        <end position="448"/>
    </location>
</feature>
<evidence type="ECO:0000256" key="2">
    <source>
        <dbReference type="ARBA" id="ARBA00022448"/>
    </source>
</evidence>
<gene>
    <name evidence="8" type="ORF">QBC33DRAFT_572586</name>
</gene>
<feature type="transmembrane region" description="Helical" evidence="6">
    <location>
        <begin position="132"/>
        <end position="153"/>
    </location>
</feature>
<feature type="transmembrane region" description="Helical" evidence="6">
    <location>
        <begin position="296"/>
        <end position="313"/>
    </location>
</feature>
<keyword evidence="2" id="KW-0813">Transport</keyword>
<keyword evidence="5 6" id="KW-0472">Membrane</keyword>
<feature type="transmembrane region" description="Helical" evidence="6">
    <location>
        <begin position="550"/>
        <end position="569"/>
    </location>
</feature>
<dbReference type="InterPro" id="IPR053791">
    <property type="entry name" value="MFS_Tri12-like"/>
</dbReference>
<feature type="transmembrane region" description="Helical" evidence="6">
    <location>
        <begin position="159"/>
        <end position="181"/>
    </location>
</feature>
<sequence length="603" mass="64442">MAISNDKVTTDLSNHAENIQPVTPKADVYIPAEFSEVDNGEIAIEALGGTVHDLPPGYYRSFNFIGTILALCLGQICCYFGFVLPANVLGIINDDIGPNPNYVWTAMIWNLTQAVAFVLVGRLSDLLGRRWFLIIGNCIGLIGAIVACTARSIPVLIVGSALLGIAAGVQLSFGMVIGELIPNKYRGFGIASIFVAALPVTAFGPVIIRSMILHTAAGWRWSFYINIIINAIVIILFYVCYHPPTYEMLHARRQKHVPRWKMVDVVGVILFTAGLLVLLLGISWGGAIYPWKSGKVIGFIVGGAALLVILVLWEIWGAGEYPLIPMRLFRNRHYVGVIITASVGSMVYYSLLVLWPVQITVLYETTIMGVGWKSCVVAAAALIGQGLCGLLVKVLGKHKLQMVVSVSILTAFTGAMAATTPSTPTMAVLFIFFASLSLGYVETVALTIGPFCLKQEDLGLALGLLGATRSTLATTAQAVFSAILNNELLTKIPKYVIPAALDAGLPESSTTALLEGLAAGNFSAVPDITPAIIAATVDGNKEAYSQSFKIVYLAAIAFGVCGIIAALNAPNSDSKFTDIVPRKLHGQKLDAKLTEKEIAANEV</sequence>
<feature type="transmembrane region" description="Helical" evidence="6">
    <location>
        <begin position="376"/>
        <end position="395"/>
    </location>
</feature>
<dbReference type="InterPro" id="IPR005829">
    <property type="entry name" value="Sugar_transporter_CS"/>
</dbReference>
<feature type="transmembrane region" description="Helical" evidence="6">
    <location>
        <begin position="262"/>
        <end position="284"/>
    </location>
</feature>
<dbReference type="InterPro" id="IPR036259">
    <property type="entry name" value="MFS_trans_sf"/>
</dbReference>
<feature type="domain" description="Major facilitator superfamily (MFS) profile" evidence="7">
    <location>
        <begin position="67"/>
        <end position="573"/>
    </location>
</feature>
<feature type="transmembrane region" description="Helical" evidence="6">
    <location>
        <begin position="188"/>
        <end position="209"/>
    </location>
</feature>
<dbReference type="RefSeq" id="XP_060280747.1">
    <property type="nucleotide sequence ID" value="XM_060430659.1"/>
</dbReference>
<evidence type="ECO:0000256" key="1">
    <source>
        <dbReference type="ARBA" id="ARBA00004141"/>
    </source>
</evidence>
<dbReference type="GeneID" id="85313846"/>
<dbReference type="CDD" id="cd06179">
    <property type="entry name" value="MFS_TRI12_like"/>
    <property type="match status" value="1"/>
</dbReference>
<dbReference type="Proteomes" id="UP001244011">
    <property type="component" value="Unassembled WGS sequence"/>
</dbReference>
<dbReference type="PROSITE" id="PS00216">
    <property type="entry name" value="SUGAR_TRANSPORT_1"/>
    <property type="match status" value="1"/>
</dbReference>
<proteinExistence type="predicted"/>
<evidence type="ECO:0000256" key="3">
    <source>
        <dbReference type="ARBA" id="ARBA00022692"/>
    </source>
</evidence>
<dbReference type="PANTHER" id="PTHR23501">
    <property type="entry name" value="MAJOR FACILITATOR SUPERFAMILY"/>
    <property type="match status" value="1"/>
</dbReference>
<accession>A0AAJ0FJK3</accession>
<keyword evidence="4 6" id="KW-1133">Transmembrane helix</keyword>
<organism evidence="8 9">
    <name type="scientific">Phialemonium atrogriseum</name>
    <dbReference type="NCBI Taxonomy" id="1093897"/>
    <lineage>
        <taxon>Eukaryota</taxon>
        <taxon>Fungi</taxon>
        <taxon>Dikarya</taxon>
        <taxon>Ascomycota</taxon>
        <taxon>Pezizomycotina</taxon>
        <taxon>Sordariomycetes</taxon>
        <taxon>Sordariomycetidae</taxon>
        <taxon>Cephalothecales</taxon>
        <taxon>Cephalothecaceae</taxon>
        <taxon>Phialemonium</taxon>
    </lineage>
</organism>
<evidence type="ECO:0000313" key="9">
    <source>
        <dbReference type="Proteomes" id="UP001244011"/>
    </source>
</evidence>
<dbReference type="AlphaFoldDB" id="A0AAJ0FJK3"/>
<dbReference type="PROSITE" id="PS50850">
    <property type="entry name" value="MFS"/>
    <property type="match status" value="1"/>
</dbReference>
<comment type="subcellular location">
    <subcellularLocation>
        <location evidence="1">Membrane</location>
        <topology evidence="1">Multi-pass membrane protein</topology>
    </subcellularLocation>
</comment>
<comment type="caution">
    <text evidence="8">The sequence shown here is derived from an EMBL/GenBank/DDBJ whole genome shotgun (WGS) entry which is preliminary data.</text>
</comment>
<evidence type="ECO:0000259" key="7">
    <source>
        <dbReference type="PROSITE" id="PS50850"/>
    </source>
</evidence>
<keyword evidence="3 6" id="KW-0812">Transmembrane</keyword>
<evidence type="ECO:0000313" key="8">
    <source>
        <dbReference type="EMBL" id="KAK1764534.1"/>
    </source>
</evidence>
<evidence type="ECO:0000256" key="6">
    <source>
        <dbReference type="SAM" id="Phobius"/>
    </source>
</evidence>
<protein>
    <submittedName>
        <fullName evidence="8">Fungal trichothecene efflux pump</fullName>
    </submittedName>
</protein>
<feature type="transmembrane region" description="Helical" evidence="6">
    <location>
        <begin position="334"/>
        <end position="356"/>
    </location>
</feature>
<feature type="transmembrane region" description="Helical" evidence="6">
    <location>
        <begin position="102"/>
        <end position="120"/>
    </location>
</feature>
<dbReference type="Pfam" id="PF06609">
    <property type="entry name" value="TRI12"/>
    <property type="match status" value="1"/>
</dbReference>
<feature type="transmembrane region" description="Helical" evidence="6">
    <location>
        <begin position="221"/>
        <end position="241"/>
    </location>
</feature>
<dbReference type="GO" id="GO:0005886">
    <property type="term" value="C:plasma membrane"/>
    <property type="evidence" value="ECO:0007669"/>
    <property type="project" value="TreeGrafter"/>
</dbReference>
<name>A0AAJ0FJK3_9PEZI</name>
<feature type="transmembrane region" description="Helical" evidence="6">
    <location>
        <begin position="402"/>
        <end position="420"/>
    </location>
</feature>
<keyword evidence="9" id="KW-1185">Reference proteome</keyword>